<organism evidence="1 2">
    <name type="scientific">Burkholderia latens</name>
    <dbReference type="NCBI Taxonomy" id="488446"/>
    <lineage>
        <taxon>Bacteria</taxon>
        <taxon>Pseudomonadati</taxon>
        <taxon>Pseudomonadota</taxon>
        <taxon>Betaproteobacteria</taxon>
        <taxon>Burkholderiales</taxon>
        <taxon>Burkholderiaceae</taxon>
        <taxon>Burkholderia</taxon>
        <taxon>Burkholderia cepacia complex</taxon>
    </lineage>
</organism>
<accession>A0A6H9TCU1</accession>
<protein>
    <submittedName>
        <fullName evidence="1">Uncharacterized protein</fullName>
    </submittedName>
</protein>
<evidence type="ECO:0000313" key="2">
    <source>
        <dbReference type="Proteomes" id="UP000430232"/>
    </source>
</evidence>
<dbReference type="RefSeq" id="WP_151064412.1">
    <property type="nucleotide sequence ID" value="NZ_CABVPL010000020.1"/>
</dbReference>
<sequence>MRLASAAPGSGESIVRQMTQTETIDAIELGFKKSTRRLFRNEPYIPRKKRPALLLFIDSHRKIT</sequence>
<dbReference type="AlphaFoldDB" id="A0A6H9TCU1"/>
<dbReference type="EMBL" id="VZOJ01000024">
    <property type="protein sequence ID" value="KAB0642504.1"/>
    <property type="molecule type" value="Genomic_DNA"/>
</dbReference>
<name>A0A6H9TCU1_9BURK</name>
<keyword evidence="2" id="KW-1185">Reference proteome</keyword>
<dbReference type="GeneID" id="99790411"/>
<dbReference type="Proteomes" id="UP000430232">
    <property type="component" value="Unassembled WGS sequence"/>
</dbReference>
<reference evidence="1 2" key="1">
    <citation type="submission" date="2019-09" db="EMBL/GenBank/DDBJ databases">
        <title>Draft genome sequences of 48 bacterial type strains from the CCUG.</title>
        <authorList>
            <person name="Tunovic T."/>
            <person name="Pineiro-Iglesias B."/>
            <person name="Unosson C."/>
            <person name="Inganas E."/>
            <person name="Ohlen M."/>
            <person name="Cardew S."/>
            <person name="Jensie-Markopoulos S."/>
            <person name="Salva-Serra F."/>
            <person name="Jaen-Luchoro D."/>
            <person name="Karlsson R."/>
            <person name="Svensson-Stadler L."/>
            <person name="Chun J."/>
            <person name="Moore E."/>
        </authorList>
    </citation>
    <scope>NUCLEOTIDE SEQUENCE [LARGE SCALE GENOMIC DNA]</scope>
    <source>
        <strain evidence="1 2">CCUG 54555</strain>
    </source>
</reference>
<evidence type="ECO:0000313" key="1">
    <source>
        <dbReference type="EMBL" id="KAB0642504.1"/>
    </source>
</evidence>
<proteinExistence type="predicted"/>
<gene>
    <name evidence="1" type="ORF">F7R21_11470</name>
</gene>
<comment type="caution">
    <text evidence="1">The sequence shown here is derived from an EMBL/GenBank/DDBJ whole genome shotgun (WGS) entry which is preliminary data.</text>
</comment>